<sequence>KSASARAFPMTGAVMYSAGIGSYSSGVPSTGSQGNEMEGTSYSSQAPVLGIHPTETWDQDMQAAVRA</sequence>
<evidence type="ECO:0000313" key="3">
    <source>
        <dbReference type="Proteomes" id="UP001266305"/>
    </source>
</evidence>
<comment type="caution">
    <text evidence="2">The sequence shown here is derived from an EMBL/GenBank/DDBJ whole genome shotgun (WGS) entry which is preliminary data.</text>
</comment>
<dbReference type="Proteomes" id="UP001266305">
    <property type="component" value="Unassembled WGS sequence"/>
</dbReference>
<evidence type="ECO:0000313" key="2">
    <source>
        <dbReference type="EMBL" id="KAK2112341.1"/>
    </source>
</evidence>
<gene>
    <name evidence="2" type="ORF">P7K49_012088</name>
</gene>
<dbReference type="EMBL" id="JASSZA010000005">
    <property type="protein sequence ID" value="KAK2112341.1"/>
    <property type="molecule type" value="Genomic_DNA"/>
</dbReference>
<feature type="region of interest" description="Disordered" evidence="1">
    <location>
        <begin position="26"/>
        <end position="67"/>
    </location>
</feature>
<name>A0ABQ9VT76_SAGOE</name>
<feature type="non-terminal residue" evidence="2">
    <location>
        <position position="67"/>
    </location>
</feature>
<keyword evidence="3" id="KW-1185">Reference proteome</keyword>
<evidence type="ECO:0000256" key="1">
    <source>
        <dbReference type="SAM" id="MobiDB-lite"/>
    </source>
</evidence>
<reference evidence="2 3" key="1">
    <citation type="submission" date="2023-05" db="EMBL/GenBank/DDBJ databases">
        <title>B98-5 Cell Line De Novo Hybrid Assembly: An Optical Mapping Approach.</title>
        <authorList>
            <person name="Kananen K."/>
            <person name="Auerbach J.A."/>
            <person name="Kautto E."/>
            <person name="Blachly J.S."/>
        </authorList>
    </citation>
    <scope>NUCLEOTIDE SEQUENCE [LARGE SCALE GENOMIC DNA]</scope>
    <source>
        <strain evidence="2">B95-8</strain>
        <tissue evidence="2">Cell line</tissue>
    </source>
</reference>
<feature type="compositionally biased region" description="Polar residues" evidence="1">
    <location>
        <begin position="26"/>
        <end position="46"/>
    </location>
</feature>
<organism evidence="2 3">
    <name type="scientific">Saguinus oedipus</name>
    <name type="common">Cotton-top tamarin</name>
    <name type="synonym">Oedipomidas oedipus</name>
    <dbReference type="NCBI Taxonomy" id="9490"/>
    <lineage>
        <taxon>Eukaryota</taxon>
        <taxon>Metazoa</taxon>
        <taxon>Chordata</taxon>
        <taxon>Craniata</taxon>
        <taxon>Vertebrata</taxon>
        <taxon>Euteleostomi</taxon>
        <taxon>Mammalia</taxon>
        <taxon>Eutheria</taxon>
        <taxon>Euarchontoglires</taxon>
        <taxon>Primates</taxon>
        <taxon>Haplorrhini</taxon>
        <taxon>Platyrrhini</taxon>
        <taxon>Cebidae</taxon>
        <taxon>Callitrichinae</taxon>
        <taxon>Saguinus</taxon>
    </lineage>
</organism>
<accession>A0ABQ9VT76</accession>
<protein>
    <submittedName>
        <fullName evidence="2">Uncharacterized protein</fullName>
    </submittedName>
</protein>
<feature type="non-terminal residue" evidence="2">
    <location>
        <position position="1"/>
    </location>
</feature>
<proteinExistence type="predicted"/>